<dbReference type="EC" id="2.1.1.182" evidence="7"/>
<evidence type="ECO:0000256" key="1">
    <source>
        <dbReference type="ARBA" id="ARBA00022490"/>
    </source>
</evidence>
<name>A0A097ANC6_THEKI</name>
<reference evidence="11" key="1">
    <citation type="journal article" date="2015" name="Genome Announc.">
        <title>Whole-Genome Sequences of 80 Environmental and Clinical Isolates of Burkholderia pseudomallei.</title>
        <authorList>
            <person name="Johnson S.L."/>
            <person name="Baker A.L."/>
            <person name="Chain P.S."/>
            <person name="Currie B.J."/>
            <person name="Daligault H.E."/>
            <person name="Davenport K.W."/>
            <person name="Davis C.B."/>
            <person name="Inglis T.J."/>
            <person name="Kaestli M."/>
            <person name="Koren S."/>
            <person name="Mayo M."/>
            <person name="Merritt A.J."/>
            <person name="Price E.P."/>
            <person name="Sarovich D.S."/>
            <person name="Warner J."/>
            <person name="Rosovitz M.J."/>
        </authorList>
    </citation>
    <scope>NUCLEOTIDE SEQUENCE [LARGE SCALE GENOMIC DNA]</scope>
    <source>
        <strain evidence="11">DSM 2030</strain>
    </source>
</reference>
<evidence type="ECO:0000256" key="3">
    <source>
        <dbReference type="ARBA" id="ARBA00022603"/>
    </source>
</evidence>
<dbReference type="InterPro" id="IPR020596">
    <property type="entry name" value="rRNA_Ade_Mease_Trfase_CS"/>
</dbReference>
<feature type="domain" description="Ribosomal RNA adenine methylase transferase N-terminal" evidence="9">
    <location>
        <begin position="22"/>
        <end position="196"/>
    </location>
</feature>
<keyword evidence="2 7" id="KW-0698">rRNA processing</keyword>
<dbReference type="SUPFAM" id="SSF53335">
    <property type="entry name" value="S-adenosyl-L-methionine-dependent methyltransferases"/>
    <property type="match status" value="1"/>
</dbReference>
<dbReference type="SMART" id="SM00650">
    <property type="entry name" value="rADc"/>
    <property type="match status" value="1"/>
</dbReference>
<dbReference type="Pfam" id="PF00398">
    <property type="entry name" value="RrnaAD"/>
    <property type="match status" value="1"/>
</dbReference>
<keyword evidence="3 7" id="KW-0489">Methyltransferase</keyword>
<evidence type="ECO:0000259" key="9">
    <source>
        <dbReference type="SMART" id="SM00650"/>
    </source>
</evidence>
<dbReference type="GO" id="GO:0003723">
    <property type="term" value="F:RNA binding"/>
    <property type="evidence" value="ECO:0007669"/>
    <property type="project" value="UniProtKB-UniRule"/>
</dbReference>
<comment type="similarity">
    <text evidence="7">Belongs to the class I-like SAM-binding methyltransferase superfamily. rRNA adenine N(6)-methyltransferase family. RsmA subfamily.</text>
</comment>
<dbReference type="eggNOG" id="COG0030">
    <property type="taxonomic scope" value="Bacteria"/>
</dbReference>
<dbReference type="AlphaFoldDB" id="A0A097ANC6"/>
<dbReference type="OrthoDB" id="9814755at2"/>
<feature type="binding site" evidence="7 8">
    <location>
        <position position="17"/>
    </location>
    <ligand>
        <name>S-adenosyl-L-methionine</name>
        <dbReference type="ChEBI" id="CHEBI:59789"/>
    </ligand>
</feature>
<feature type="binding site" evidence="7 8">
    <location>
        <position position="15"/>
    </location>
    <ligand>
        <name>S-adenosyl-L-methionine</name>
        <dbReference type="ChEBI" id="CHEBI:59789"/>
    </ligand>
</feature>
<dbReference type="KEGG" id="tki:TKV_c01150"/>
<feature type="binding site" evidence="7 8">
    <location>
        <position position="112"/>
    </location>
    <ligand>
        <name>S-adenosyl-L-methionine</name>
        <dbReference type="ChEBI" id="CHEBI:59789"/>
    </ligand>
</feature>
<dbReference type="HAMAP" id="MF_00607">
    <property type="entry name" value="16SrRNA_methyltr_A"/>
    <property type="match status" value="1"/>
</dbReference>
<feature type="binding site" evidence="7 8">
    <location>
        <position position="63"/>
    </location>
    <ligand>
        <name>S-adenosyl-L-methionine</name>
        <dbReference type="ChEBI" id="CHEBI:59789"/>
    </ligand>
</feature>
<dbReference type="InterPro" id="IPR029063">
    <property type="entry name" value="SAM-dependent_MTases_sf"/>
</dbReference>
<accession>A0A097ANC6</accession>
<dbReference type="FunFam" id="3.40.50.150:FF:000023">
    <property type="entry name" value="Ribosomal RNA small subunit methyltransferase A"/>
    <property type="match status" value="1"/>
</dbReference>
<keyword evidence="4 7" id="KW-0808">Transferase</keyword>
<keyword evidence="5 7" id="KW-0949">S-adenosyl-L-methionine</keyword>
<evidence type="ECO:0000256" key="7">
    <source>
        <dbReference type="HAMAP-Rule" id="MF_00607"/>
    </source>
</evidence>
<evidence type="ECO:0000313" key="11">
    <source>
        <dbReference type="Proteomes" id="UP000029669"/>
    </source>
</evidence>
<comment type="subcellular location">
    <subcellularLocation>
        <location evidence="7">Cytoplasm</location>
    </subcellularLocation>
</comment>
<dbReference type="RefSeq" id="WP_049684319.1">
    <property type="nucleotide sequence ID" value="NZ_CP009170.1"/>
</dbReference>
<dbReference type="Gene3D" id="1.10.8.100">
    <property type="entry name" value="Ribosomal RNA adenine dimethylase-like, domain 2"/>
    <property type="match status" value="1"/>
</dbReference>
<dbReference type="Gene3D" id="3.40.50.150">
    <property type="entry name" value="Vaccinia Virus protein VP39"/>
    <property type="match status" value="1"/>
</dbReference>
<dbReference type="InterPro" id="IPR020598">
    <property type="entry name" value="rRNA_Ade_methylase_Trfase_N"/>
</dbReference>
<protein>
    <recommendedName>
        <fullName evidence="7">Ribosomal RNA small subunit methyltransferase A</fullName>
        <ecNumber evidence="7">2.1.1.182</ecNumber>
    </recommendedName>
    <alternativeName>
        <fullName evidence="7">16S rRNA (adenine(1518)-N(6)/adenine(1519)-N(6))-dimethyltransferase</fullName>
    </alternativeName>
    <alternativeName>
        <fullName evidence="7">16S rRNA dimethyladenosine transferase</fullName>
    </alternativeName>
    <alternativeName>
        <fullName evidence="7">16S rRNA dimethylase</fullName>
    </alternativeName>
    <alternativeName>
        <fullName evidence="7">S-adenosylmethionine-6-N', N'-adenosyl(rRNA) dimethyltransferase</fullName>
    </alternativeName>
</protein>
<comment type="catalytic activity">
    <reaction evidence="7">
        <text>adenosine(1518)/adenosine(1519) in 16S rRNA + 4 S-adenosyl-L-methionine = N(6)-dimethyladenosine(1518)/N(6)-dimethyladenosine(1519) in 16S rRNA + 4 S-adenosyl-L-homocysteine + 4 H(+)</text>
        <dbReference type="Rhea" id="RHEA:19609"/>
        <dbReference type="Rhea" id="RHEA-COMP:10232"/>
        <dbReference type="Rhea" id="RHEA-COMP:10233"/>
        <dbReference type="ChEBI" id="CHEBI:15378"/>
        <dbReference type="ChEBI" id="CHEBI:57856"/>
        <dbReference type="ChEBI" id="CHEBI:59789"/>
        <dbReference type="ChEBI" id="CHEBI:74411"/>
        <dbReference type="ChEBI" id="CHEBI:74493"/>
        <dbReference type="EC" id="2.1.1.182"/>
    </reaction>
</comment>
<dbReference type="InterPro" id="IPR023165">
    <property type="entry name" value="rRNA_Ade_diMease-like_C"/>
</dbReference>
<dbReference type="PANTHER" id="PTHR11727:SF7">
    <property type="entry name" value="DIMETHYLADENOSINE TRANSFERASE-RELATED"/>
    <property type="match status" value="1"/>
</dbReference>
<dbReference type="PROSITE" id="PS01131">
    <property type="entry name" value="RRNA_A_DIMETH"/>
    <property type="match status" value="1"/>
</dbReference>
<keyword evidence="6 7" id="KW-0694">RNA-binding</keyword>
<evidence type="ECO:0000313" key="10">
    <source>
        <dbReference type="EMBL" id="AIS51320.1"/>
    </source>
</evidence>
<dbReference type="InterPro" id="IPR011530">
    <property type="entry name" value="rRNA_adenine_dimethylase"/>
</dbReference>
<evidence type="ECO:0000256" key="5">
    <source>
        <dbReference type="ARBA" id="ARBA00022691"/>
    </source>
</evidence>
<dbReference type="InterPro" id="IPR001737">
    <property type="entry name" value="KsgA/Erm"/>
</dbReference>
<dbReference type="HOGENOM" id="CLU_041220_0_0_9"/>
<evidence type="ECO:0000256" key="4">
    <source>
        <dbReference type="ARBA" id="ARBA00022679"/>
    </source>
</evidence>
<evidence type="ECO:0000256" key="2">
    <source>
        <dbReference type="ARBA" id="ARBA00022552"/>
    </source>
</evidence>
<keyword evidence="1 7" id="KW-0963">Cytoplasm</keyword>
<feature type="binding site" evidence="7 8">
    <location>
        <position position="42"/>
    </location>
    <ligand>
        <name>S-adenosyl-L-methionine</name>
        <dbReference type="ChEBI" id="CHEBI:59789"/>
    </ligand>
</feature>
<dbReference type="GO" id="GO:0052908">
    <property type="term" value="F:16S rRNA (adenine(1518)-N(6)/adenine(1519)-N(6))-dimethyltransferase activity"/>
    <property type="evidence" value="ECO:0007669"/>
    <property type="project" value="UniProtKB-EC"/>
</dbReference>
<evidence type="ECO:0000256" key="8">
    <source>
        <dbReference type="PROSITE-ProRule" id="PRU01026"/>
    </source>
</evidence>
<proteinExistence type="inferred from homology"/>
<dbReference type="PANTHER" id="PTHR11727">
    <property type="entry name" value="DIMETHYLADENOSINE TRANSFERASE"/>
    <property type="match status" value="1"/>
</dbReference>
<organism evidence="10 11">
    <name type="scientific">Thermoanaerobacter kivui</name>
    <name type="common">Acetogenium kivui</name>
    <dbReference type="NCBI Taxonomy" id="2325"/>
    <lineage>
        <taxon>Bacteria</taxon>
        <taxon>Bacillati</taxon>
        <taxon>Bacillota</taxon>
        <taxon>Clostridia</taxon>
        <taxon>Thermoanaerobacterales</taxon>
        <taxon>Thermoanaerobacteraceae</taxon>
        <taxon>Thermoanaerobacter</taxon>
    </lineage>
</organism>
<keyword evidence="11" id="KW-1185">Reference proteome</keyword>
<feature type="binding site" evidence="7 8">
    <location>
        <position position="88"/>
    </location>
    <ligand>
        <name>S-adenosyl-L-methionine</name>
        <dbReference type="ChEBI" id="CHEBI:59789"/>
    </ligand>
</feature>
<dbReference type="PROSITE" id="PS51689">
    <property type="entry name" value="SAM_RNA_A_N6_MT"/>
    <property type="match status" value="1"/>
</dbReference>
<sequence length="273" mass="30911">MKVKGVNVKKRLGQNFILDKNILSKIVNASGVTSEDFVLEIGAGLGTLTEELAKRVKKVVTFEIDKELYEVLKEKLRIYDNVVVINEDIMKVDLEKLAHEYFEGENFKVVANLPYYITSPIIMLLLDCKFIKDITVLVQKEVAQRICASPGTKEYGILTVFINFKAKPKILFNLPPSVFIPPPKVQSSLIKFEILDKPVAQVKDEKLFSDVVKAAFGQRRKVLSNALKTLNIDKEIIERAFDLSGLSFKRRGETLTVEEFALLANNIYDLTIK</sequence>
<gene>
    <name evidence="7 10" type="primary">rsmA</name>
    <name evidence="7" type="synonym">ksgA</name>
    <name evidence="10" type="ORF">TKV_c01150</name>
</gene>
<dbReference type="NCBIfam" id="TIGR00755">
    <property type="entry name" value="ksgA"/>
    <property type="match status" value="1"/>
</dbReference>
<comment type="function">
    <text evidence="7">Specifically dimethylates two adjacent adenosines (A1518 and A1519) in the loop of a conserved hairpin near the 3'-end of 16S rRNA in the 30S particle. May play a critical role in biogenesis of 30S subunits.</text>
</comment>
<dbReference type="Proteomes" id="UP000029669">
    <property type="component" value="Chromosome"/>
</dbReference>
<dbReference type="STRING" id="2325.TKV_c01150"/>
<dbReference type="EMBL" id="CP009170">
    <property type="protein sequence ID" value="AIS51320.1"/>
    <property type="molecule type" value="Genomic_DNA"/>
</dbReference>
<dbReference type="CDD" id="cd02440">
    <property type="entry name" value="AdoMet_MTases"/>
    <property type="match status" value="1"/>
</dbReference>
<evidence type="ECO:0000256" key="6">
    <source>
        <dbReference type="ARBA" id="ARBA00022884"/>
    </source>
</evidence>
<dbReference type="GO" id="GO:0005829">
    <property type="term" value="C:cytosol"/>
    <property type="evidence" value="ECO:0007669"/>
    <property type="project" value="TreeGrafter"/>
</dbReference>
<dbReference type="FunFam" id="1.10.8.100:FF:000001">
    <property type="entry name" value="Ribosomal RNA small subunit methyltransferase A"/>
    <property type="match status" value="1"/>
</dbReference>